<evidence type="ECO:0000256" key="1">
    <source>
        <dbReference type="SAM" id="MobiDB-lite"/>
    </source>
</evidence>
<organism evidence="4">
    <name type="scientific">marine sediment metagenome</name>
    <dbReference type="NCBI Taxonomy" id="412755"/>
    <lineage>
        <taxon>unclassified sequences</taxon>
        <taxon>metagenomes</taxon>
        <taxon>ecological metagenomes</taxon>
    </lineage>
</organism>
<protein>
    <recommendedName>
        <fullName evidence="5">PaaX-like N-terminal domain-containing protein</fullName>
    </recommendedName>
</protein>
<evidence type="ECO:0000259" key="3">
    <source>
        <dbReference type="Pfam" id="PF08223"/>
    </source>
</evidence>
<reference evidence="4" key="1">
    <citation type="journal article" date="2015" name="Nature">
        <title>Complex archaea that bridge the gap between prokaryotes and eukaryotes.</title>
        <authorList>
            <person name="Spang A."/>
            <person name="Saw J.H."/>
            <person name="Jorgensen S.L."/>
            <person name="Zaremba-Niedzwiedzka K."/>
            <person name="Martijn J."/>
            <person name="Lind A.E."/>
            <person name="van Eijk R."/>
            <person name="Schleper C."/>
            <person name="Guy L."/>
            <person name="Ettema T.J."/>
        </authorList>
    </citation>
    <scope>NUCLEOTIDE SEQUENCE</scope>
</reference>
<dbReference type="PANTHER" id="PTHR30319:SF1">
    <property type="entry name" value="TRANSCRIPTIONAL REPRESSOR PAAX"/>
    <property type="match status" value="1"/>
</dbReference>
<name>A0A0F9T5S1_9ZZZZ</name>
<proteinExistence type="predicted"/>
<dbReference type="InterPro" id="IPR013225">
    <property type="entry name" value="PaaX_C"/>
</dbReference>
<dbReference type="GO" id="GO:0006351">
    <property type="term" value="P:DNA-templated transcription"/>
    <property type="evidence" value="ECO:0007669"/>
    <property type="project" value="InterPro"/>
</dbReference>
<dbReference type="InterPro" id="IPR036388">
    <property type="entry name" value="WH-like_DNA-bd_sf"/>
</dbReference>
<evidence type="ECO:0008006" key="5">
    <source>
        <dbReference type="Google" id="ProtNLM"/>
    </source>
</evidence>
<feature type="region of interest" description="Disordered" evidence="1">
    <location>
        <begin position="82"/>
        <end position="102"/>
    </location>
</feature>
<dbReference type="AlphaFoldDB" id="A0A0F9T5S1"/>
<dbReference type="Pfam" id="PF08223">
    <property type="entry name" value="PaaX_C"/>
    <property type="match status" value="1"/>
</dbReference>
<dbReference type="PANTHER" id="PTHR30319">
    <property type="entry name" value="PHENYLACETIC ACID REGULATOR-RELATED TRANSCRIPTIONAL REPRESSOR"/>
    <property type="match status" value="1"/>
</dbReference>
<evidence type="ECO:0000259" key="2">
    <source>
        <dbReference type="Pfam" id="PF07848"/>
    </source>
</evidence>
<gene>
    <name evidence="4" type="ORF">LCGC14_0769240</name>
</gene>
<dbReference type="Gene3D" id="1.20.58.1460">
    <property type="match status" value="1"/>
</dbReference>
<dbReference type="Gene3D" id="3.30.70.2670">
    <property type="match status" value="1"/>
</dbReference>
<feature type="domain" description="Transcriptional repressor PaaX-like N-terminal" evidence="2">
    <location>
        <begin position="22"/>
        <end position="87"/>
    </location>
</feature>
<accession>A0A0F9T5S1</accession>
<comment type="caution">
    <text evidence="4">The sequence shown here is derived from an EMBL/GenBank/DDBJ whole genome shotgun (WGS) entry which is preliminary data.</text>
</comment>
<dbReference type="Gene3D" id="1.10.10.10">
    <property type="entry name" value="Winged helix-like DNA-binding domain superfamily/Winged helix DNA-binding domain"/>
    <property type="match status" value="1"/>
</dbReference>
<dbReference type="Pfam" id="PF07848">
    <property type="entry name" value="PaaX"/>
    <property type="match status" value="1"/>
</dbReference>
<evidence type="ECO:0000313" key="4">
    <source>
        <dbReference type="EMBL" id="KKN36883.1"/>
    </source>
</evidence>
<dbReference type="InterPro" id="IPR012906">
    <property type="entry name" value="PaaX-like_N"/>
</dbReference>
<feature type="domain" description="Transcriptional repressor PaaX-like C-terminal" evidence="3">
    <location>
        <begin position="169"/>
        <end position="244"/>
    </location>
</feature>
<dbReference type="InterPro" id="IPR011965">
    <property type="entry name" value="PaaX_trns_reg"/>
</dbReference>
<sequence length="256" mass="28600">MRTKTFAEATNTLKDLKGQRVWSLMISLFGDLARREGDVINGPVLSAIMAAMDVRPEAARVALHRLRKDNWIASEKHGRISRHSLTRDGRSQSQAASPRIYARPEELDPSWQMVMTEDVGANALEQAGFTAFLPRCYVGPASSKTPVGAVILAGQKVPEWMKLRLEPAQLADSYDQLAQALDHTARTLPPSTDLTPLEIATLRCLIVHNWRRLALKHPPLPRPLMRDEWPGLKAHILVADLLTRYPRPDLSQISVV</sequence>
<dbReference type="EMBL" id="LAZR01001936">
    <property type="protein sequence ID" value="KKN36883.1"/>
    <property type="molecule type" value="Genomic_DNA"/>
</dbReference>
<dbReference type="PIRSF" id="PIRSF020623">
    <property type="entry name" value="PaaX"/>
    <property type="match status" value="1"/>
</dbReference>